<dbReference type="GO" id="GO:0002949">
    <property type="term" value="P:tRNA threonylcarbamoyladenosine modification"/>
    <property type="evidence" value="ECO:0007669"/>
    <property type="project" value="InterPro"/>
</dbReference>
<keyword evidence="4" id="KW-0963">Cytoplasm</keyword>
<dbReference type="AlphaFoldDB" id="D5BTA9"/>
<keyword evidence="5" id="KW-0819">tRNA processing</keyword>
<dbReference type="GO" id="GO:0005524">
    <property type="term" value="F:ATP binding"/>
    <property type="evidence" value="ECO:0007669"/>
    <property type="project" value="UniProtKB-KW"/>
</dbReference>
<evidence type="ECO:0000256" key="6">
    <source>
        <dbReference type="ARBA" id="ARBA00022723"/>
    </source>
</evidence>
<dbReference type="NCBIfam" id="TIGR00150">
    <property type="entry name" value="T6A_YjeE"/>
    <property type="match status" value="1"/>
</dbReference>
<dbReference type="SUPFAM" id="SSF52540">
    <property type="entry name" value="P-loop containing nucleoside triphosphate hydrolases"/>
    <property type="match status" value="1"/>
</dbReference>
<keyword evidence="8" id="KW-0067">ATP-binding</keyword>
<name>D5BTA9_PUNMI</name>
<reference evidence="11 12" key="1">
    <citation type="journal article" date="2010" name="J. Bacteriol.">
        <title>Complete genome sequence of "Candidatus Puniceispirillum marinum" IMCC1322, a representative of the SAR116 clade in the Alphaproteobacteria.</title>
        <authorList>
            <person name="Oh H.M."/>
            <person name="Kwon K.K."/>
            <person name="Kang I."/>
            <person name="Kang S.G."/>
            <person name="Lee J.H."/>
            <person name="Kim S.J."/>
            <person name="Cho J.C."/>
        </authorList>
    </citation>
    <scope>NUCLEOTIDE SEQUENCE [LARGE SCALE GENOMIC DNA]</scope>
    <source>
        <strain evidence="11 12">IMCC1322</strain>
    </source>
</reference>
<keyword evidence="9" id="KW-0460">Magnesium</keyword>
<comment type="subcellular location">
    <subcellularLocation>
        <location evidence="1">Cytoplasm</location>
    </subcellularLocation>
</comment>
<evidence type="ECO:0000313" key="12">
    <source>
        <dbReference type="Proteomes" id="UP000007460"/>
    </source>
</evidence>
<dbReference type="OrthoDB" id="9800307at2"/>
<dbReference type="HOGENOM" id="CLU_087829_4_0_5"/>
<evidence type="ECO:0000313" key="11">
    <source>
        <dbReference type="EMBL" id="ADE39506.1"/>
    </source>
</evidence>
<dbReference type="RefSeq" id="WP_013046133.1">
    <property type="nucleotide sequence ID" value="NC_014010.1"/>
</dbReference>
<evidence type="ECO:0000256" key="9">
    <source>
        <dbReference type="ARBA" id="ARBA00022842"/>
    </source>
</evidence>
<evidence type="ECO:0000256" key="3">
    <source>
        <dbReference type="ARBA" id="ARBA00019010"/>
    </source>
</evidence>
<evidence type="ECO:0000256" key="7">
    <source>
        <dbReference type="ARBA" id="ARBA00022741"/>
    </source>
</evidence>
<dbReference type="GO" id="GO:0046872">
    <property type="term" value="F:metal ion binding"/>
    <property type="evidence" value="ECO:0007669"/>
    <property type="project" value="UniProtKB-KW"/>
</dbReference>
<dbReference type="PANTHER" id="PTHR33540">
    <property type="entry name" value="TRNA THREONYLCARBAMOYLADENOSINE BIOSYNTHESIS PROTEIN TSAE"/>
    <property type="match status" value="1"/>
</dbReference>
<dbReference type="KEGG" id="apb:SAR116_1263"/>
<comment type="similarity">
    <text evidence="2">Belongs to the TsaE family.</text>
</comment>
<dbReference type="PANTHER" id="PTHR33540:SF2">
    <property type="entry name" value="TRNA THREONYLCARBAMOYLADENOSINE BIOSYNTHESIS PROTEIN TSAE"/>
    <property type="match status" value="1"/>
</dbReference>
<evidence type="ECO:0000256" key="1">
    <source>
        <dbReference type="ARBA" id="ARBA00004496"/>
    </source>
</evidence>
<accession>D5BTA9</accession>
<dbReference type="InterPro" id="IPR027417">
    <property type="entry name" value="P-loop_NTPase"/>
</dbReference>
<gene>
    <name evidence="11" type="ordered locus">SAR116_1263</name>
</gene>
<dbReference type="InterPro" id="IPR003442">
    <property type="entry name" value="T6A_TsaE"/>
</dbReference>
<evidence type="ECO:0000256" key="2">
    <source>
        <dbReference type="ARBA" id="ARBA00007599"/>
    </source>
</evidence>
<protein>
    <recommendedName>
        <fullName evidence="3">tRNA threonylcarbamoyladenosine biosynthesis protein TsaE</fullName>
    </recommendedName>
    <alternativeName>
        <fullName evidence="10">t(6)A37 threonylcarbamoyladenosine biosynthesis protein TsaE</fullName>
    </alternativeName>
</protein>
<dbReference type="Proteomes" id="UP000007460">
    <property type="component" value="Chromosome"/>
</dbReference>
<evidence type="ECO:0000256" key="5">
    <source>
        <dbReference type="ARBA" id="ARBA00022694"/>
    </source>
</evidence>
<keyword evidence="12" id="KW-1185">Reference proteome</keyword>
<dbReference type="eggNOG" id="COG0802">
    <property type="taxonomic scope" value="Bacteria"/>
</dbReference>
<evidence type="ECO:0000256" key="8">
    <source>
        <dbReference type="ARBA" id="ARBA00022840"/>
    </source>
</evidence>
<evidence type="ECO:0000256" key="10">
    <source>
        <dbReference type="ARBA" id="ARBA00032441"/>
    </source>
</evidence>
<evidence type="ECO:0000256" key="4">
    <source>
        <dbReference type="ARBA" id="ARBA00022490"/>
    </source>
</evidence>
<proteinExistence type="inferred from homology"/>
<dbReference type="EMBL" id="CP001751">
    <property type="protein sequence ID" value="ADE39506.1"/>
    <property type="molecule type" value="Genomic_DNA"/>
</dbReference>
<keyword evidence="7" id="KW-0547">Nucleotide-binding</keyword>
<dbReference type="STRING" id="488538.SAR116_1263"/>
<organism evidence="11 12">
    <name type="scientific">Puniceispirillum marinum (strain IMCC1322)</name>
    <dbReference type="NCBI Taxonomy" id="488538"/>
    <lineage>
        <taxon>Bacteria</taxon>
        <taxon>Pseudomonadati</taxon>
        <taxon>Pseudomonadota</taxon>
        <taxon>Alphaproteobacteria</taxon>
        <taxon>Candidatus Puniceispirillales</taxon>
        <taxon>Candidatus Puniceispirillaceae</taxon>
        <taxon>Candidatus Puniceispirillum</taxon>
    </lineage>
</organism>
<dbReference type="Pfam" id="PF02367">
    <property type="entry name" value="TsaE"/>
    <property type="match status" value="1"/>
</dbReference>
<dbReference type="GO" id="GO:0005737">
    <property type="term" value="C:cytoplasm"/>
    <property type="evidence" value="ECO:0007669"/>
    <property type="project" value="UniProtKB-SubCell"/>
</dbReference>
<dbReference type="Gene3D" id="3.40.50.300">
    <property type="entry name" value="P-loop containing nucleotide triphosphate hydrolases"/>
    <property type="match status" value="1"/>
</dbReference>
<keyword evidence="6" id="KW-0479">Metal-binding</keyword>
<sequence length="165" mass="17975">MAIVKLDLQDLAATERLGQFLSQGLAAGDVIALYGPLGAGKSALARALINRLCPYETDIPSPTFTLVQTYDMPDGTPLWHLDLYRIESPDDAIELGIEDALLDAACLIEWPERLETLLPDSCLSIQINPVSASLDSQMRQVQISAPARWSARIDALAKLFAKPDI</sequence>